<dbReference type="PANTHER" id="PTHR37984:SF11">
    <property type="entry name" value="INTEGRASE CATALYTIC DOMAIN-CONTAINING PROTEIN"/>
    <property type="match status" value="1"/>
</dbReference>
<feature type="non-terminal residue" evidence="4">
    <location>
        <position position="1"/>
    </location>
</feature>
<feature type="region of interest" description="Disordered" evidence="2">
    <location>
        <begin position="19"/>
        <end position="45"/>
    </location>
</feature>
<name>A0A9P0LTK3_ACAOB</name>
<dbReference type="PANTHER" id="PTHR37984">
    <property type="entry name" value="PROTEIN CBG26694"/>
    <property type="match status" value="1"/>
</dbReference>
<evidence type="ECO:0000313" key="4">
    <source>
        <dbReference type="EMBL" id="CAH1999205.1"/>
    </source>
</evidence>
<proteinExistence type="predicted"/>
<dbReference type="InterPro" id="IPR001878">
    <property type="entry name" value="Znf_CCHC"/>
</dbReference>
<gene>
    <name evidence="4" type="ORF">ACAOBT_LOCUS24854</name>
</gene>
<dbReference type="PROSITE" id="PS50158">
    <property type="entry name" value="ZF_CCHC"/>
    <property type="match status" value="1"/>
</dbReference>
<accession>A0A9P0LTK3</accession>
<evidence type="ECO:0000259" key="3">
    <source>
        <dbReference type="PROSITE" id="PS50158"/>
    </source>
</evidence>
<comment type="caution">
    <text evidence="4">The sequence shown here is derived from an EMBL/GenBank/DDBJ whole genome shotgun (WGS) entry which is preliminary data.</text>
</comment>
<dbReference type="SUPFAM" id="SSF50630">
    <property type="entry name" value="Acid proteases"/>
    <property type="match status" value="1"/>
</dbReference>
<dbReference type="Proteomes" id="UP001152888">
    <property type="component" value="Unassembled WGS sequence"/>
</dbReference>
<keyword evidence="1" id="KW-0479">Metal-binding</keyword>
<dbReference type="InterPro" id="IPR021109">
    <property type="entry name" value="Peptidase_aspartic_dom_sf"/>
</dbReference>
<keyword evidence="5" id="KW-1185">Reference proteome</keyword>
<dbReference type="GO" id="GO:0008270">
    <property type="term" value="F:zinc ion binding"/>
    <property type="evidence" value="ECO:0007669"/>
    <property type="project" value="UniProtKB-KW"/>
</dbReference>
<feature type="domain" description="CCHC-type" evidence="3">
    <location>
        <begin position="5"/>
        <end position="19"/>
    </location>
</feature>
<dbReference type="AlphaFoldDB" id="A0A9P0LTK3"/>
<protein>
    <recommendedName>
        <fullName evidence="3">CCHC-type domain-containing protein</fullName>
    </recommendedName>
</protein>
<evidence type="ECO:0000256" key="2">
    <source>
        <dbReference type="SAM" id="MobiDB-lite"/>
    </source>
</evidence>
<organism evidence="4 5">
    <name type="scientific">Acanthoscelides obtectus</name>
    <name type="common">Bean weevil</name>
    <name type="synonym">Bruchus obtectus</name>
    <dbReference type="NCBI Taxonomy" id="200917"/>
    <lineage>
        <taxon>Eukaryota</taxon>
        <taxon>Metazoa</taxon>
        <taxon>Ecdysozoa</taxon>
        <taxon>Arthropoda</taxon>
        <taxon>Hexapoda</taxon>
        <taxon>Insecta</taxon>
        <taxon>Pterygota</taxon>
        <taxon>Neoptera</taxon>
        <taxon>Endopterygota</taxon>
        <taxon>Coleoptera</taxon>
        <taxon>Polyphaga</taxon>
        <taxon>Cucujiformia</taxon>
        <taxon>Chrysomeloidea</taxon>
        <taxon>Chrysomelidae</taxon>
        <taxon>Bruchinae</taxon>
        <taxon>Bruchini</taxon>
        <taxon>Acanthoscelides</taxon>
    </lineage>
</organism>
<dbReference type="GO" id="GO:0003676">
    <property type="term" value="F:nucleic acid binding"/>
    <property type="evidence" value="ECO:0007669"/>
    <property type="project" value="InterPro"/>
</dbReference>
<evidence type="ECO:0000256" key="1">
    <source>
        <dbReference type="PROSITE-ProRule" id="PRU00047"/>
    </source>
</evidence>
<dbReference type="OrthoDB" id="5985374at2759"/>
<keyword evidence="1" id="KW-0863">Zinc-finger</keyword>
<dbReference type="InterPro" id="IPR050951">
    <property type="entry name" value="Retrovirus_Pol_polyprotein"/>
</dbReference>
<evidence type="ECO:0000313" key="5">
    <source>
        <dbReference type="Proteomes" id="UP001152888"/>
    </source>
</evidence>
<keyword evidence="1" id="KW-0862">Zinc</keyword>
<sequence length="228" mass="25914">REKICKKCGYKGHVSKQCRTKPGKRRTHYESTTVKKSRYREPDKDDDDHNTNYVFHIDNDCDILCMIGGIPVQMIIGSGSKCNILNDETWTYLKNSQVSVSNQIKRPKKILMAYASKEPLTILGCFDAEIKVSEFVTRTTFYVVQNGTRNLFGKDTAKSLGVLRIGISAQSEVNAISAFPKFKNVVVDIPIDQSIKPVIQPYRRIPIPLETRVLKKIEEMVNSDILNQ</sequence>
<reference evidence="4" key="1">
    <citation type="submission" date="2022-03" db="EMBL/GenBank/DDBJ databases">
        <authorList>
            <person name="Sayadi A."/>
        </authorList>
    </citation>
    <scope>NUCLEOTIDE SEQUENCE</scope>
</reference>
<dbReference type="EMBL" id="CAKOFQ010007359">
    <property type="protein sequence ID" value="CAH1999205.1"/>
    <property type="molecule type" value="Genomic_DNA"/>
</dbReference>